<dbReference type="Proteomes" id="UP000009046">
    <property type="component" value="Unassembled WGS sequence"/>
</dbReference>
<dbReference type="InterPro" id="IPR026054">
    <property type="entry name" value="Nucleoporin"/>
</dbReference>
<accession>E0VWE4</accession>
<dbReference type="PANTHER" id="PTHR23193">
    <property type="entry name" value="NUCLEAR PORE COMPLEX PROTEIN NUP"/>
    <property type="match status" value="1"/>
</dbReference>
<feature type="region of interest" description="Disordered" evidence="1">
    <location>
        <begin position="1722"/>
        <end position="1743"/>
    </location>
</feature>
<dbReference type="VEuPathDB" id="VectorBase:PHUM479060"/>
<dbReference type="GO" id="GO:0005643">
    <property type="term" value="C:nuclear pore"/>
    <property type="evidence" value="ECO:0007669"/>
    <property type="project" value="TreeGrafter"/>
</dbReference>
<protein>
    <submittedName>
        <fullName evidence="2 3">Nuclear pore complex protein nup214, putative</fullName>
    </submittedName>
</protein>
<dbReference type="OrthoDB" id="248320at2759"/>
<dbReference type="FunCoup" id="E0VWE4">
    <property type="interactions" value="1549"/>
</dbReference>
<reference evidence="2" key="1">
    <citation type="submission" date="2007-04" db="EMBL/GenBank/DDBJ databases">
        <title>Annotation of Pediculus humanus corporis strain USDA.</title>
        <authorList>
            <person name="Kirkness E."/>
            <person name="Hannick L."/>
            <person name="Hass B."/>
            <person name="Bruggner R."/>
            <person name="Lawson D."/>
            <person name="Bidwell S."/>
            <person name="Joardar V."/>
            <person name="Caler E."/>
            <person name="Walenz B."/>
            <person name="Inman J."/>
            <person name="Schobel S."/>
            <person name="Galinsky K."/>
            <person name="Amedeo P."/>
            <person name="Strausberg R."/>
        </authorList>
    </citation>
    <scope>NUCLEOTIDE SEQUENCE</scope>
    <source>
        <strain evidence="2">USDA</strain>
    </source>
</reference>
<evidence type="ECO:0000313" key="2">
    <source>
        <dbReference type="EMBL" id="EEB17695.1"/>
    </source>
</evidence>
<proteinExistence type="predicted"/>
<dbReference type="EMBL" id="DS235819">
    <property type="protein sequence ID" value="EEB17695.1"/>
    <property type="molecule type" value="Genomic_DNA"/>
</dbReference>
<dbReference type="PANTHER" id="PTHR23193:SF46">
    <property type="entry name" value="NUCLEAR PORE COMPLEX PROTEIN NUP214"/>
    <property type="match status" value="1"/>
</dbReference>
<gene>
    <name evidence="3" type="primary">8239431</name>
    <name evidence="2" type="ORF">Phum_PHUM479060</name>
</gene>
<dbReference type="HOGENOM" id="CLU_001606_0_0_1"/>
<reference evidence="2" key="2">
    <citation type="submission" date="2007-04" db="EMBL/GenBank/DDBJ databases">
        <title>The genome of the human body louse.</title>
        <authorList>
            <consortium name="The Human Body Louse Genome Consortium"/>
            <person name="Kirkness E."/>
            <person name="Walenz B."/>
            <person name="Hass B."/>
            <person name="Bruggner R."/>
            <person name="Strausberg R."/>
        </authorList>
    </citation>
    <scope>NUCLEOTIDE SEQUENCE</scope>
    <source>
        <strain evidence="2">USDA</strain>
    </source>
</reference>
<sequence>MAQSLFVHTGPEPVDTVDLHLKLFCKLKIFQTDTKYKTGNCNLLASSQHYGLIFVGNLNGFTVIKAKNIKSTTNVNNYPRRDVILNNRPCHLSVDFSQKILGVVCNTKPGAVLHLYNISSLSSEVTNITKNPNAEISDLMWQPNNDGTVMICLTDGSVLSINPKNKENSTFILPSSTQASPKGKQIVIGCHNGTLSQYKPDLKLVKTLPVPPFFNGFATIVSVLWISNYQFAVAYSDKNNPSSFPIITIVNATKNEPINIINYEDITYSSTFSRNHQLYLTHHSAWNLIFVSSANSIEVAVLHSKDNSSWEQWLLGDSSRAELPLNAAKQETYPLGLTFDFTSEDAIPWGESILPPMPRLLLLSDEGILCIFNVINLNASAPQLCGPAKEHLPDAIFTFNPASTTTLPAPAQPIITEQPKAPQNTFSFTSGTSMENSKPTFTFGNNTFSSFGGFSSQAQNSNTETIVSSATEKIAEGNKAPQQQNQFQSLQQQYMFQNTQQKPQPQISQQQNLLQTSQQQNIQTSSIVNQKPPASSAPLFGNMSQPGNAPNPTFSFMTPQNIFNSKAVVSQPPLVSSTNTATEAKEASIKEKPITEGIFGGKTNLPQSTPIKASEGENKAAVKSENLIAEIDSKVKESSGLPETQVSAVPEPPAVDDSVYWNALRDEIDHFNSELQTLFTKAKTLNIKVGSTDDKINMQKTIDNLNNFLKDLKETTIIQSTEIHSAIADLMESFAWVEDAKSRNVQRKNPAFIELKKAEELDPISSKYMHEIRLNKYYINNQLKQLISYIEKEWVEHQDSYRAQIKNQMTVPTLEEVYKTMHLQLKILSKQKSLIEEIKARVAVERCKNKNAKVVLNNSSASILTSNNDKNISAINDLEITKSQFKLIQERSKKLTSEKQNVLRDIFSERDMVKIRPVKSNLETSSFLRSLILEKSSQKALEASNKINKKEKAEKVEVNKLDNVELTKTKMDIITKPNIESKEKTPVKTLEPTKNMFIFGDKNKQTNVSAVSNSSSSKEKSPLISLISSASDLKFTTNQIKPTGNLSNKVEESKSKPVFTFGLAKPSDQGFGKPAETIKFNGKLSFNSSSNTTAPAKTTAATAEAIKVTNVFTSMSSGTSTPFIFSSTPTTSTLSATFSGFQKPIISFDSKQSSFGNANPSSIFSASSVQSPSLNTSNIFKQNTSPPEVKFQVAGKEPATVTTSSQNLLSNFSIQKSSFPSSAPIFGVAKTTSTVSNASNSFTSTPAVSKGIPVTEVSVITSKPETETEEVDVESVDEPKNLEKTLISKNTQNSNMQKEAISTGAIGFSFSKTLSEAISTSEASTPTSLQNLSTQNTTASTIFGKPSASRFSKTSPTLPSANFSISLTPAINAPATVVATPASVQTTFSQPKTTTGIPVSANVFSTPASTIPSSSSVTTSVVATTSTANVSSSTGVFTTSSNNTSNVSSSATTVVASIAGVTSTSTAPLPTTTSVTSVTATTVSVASTVSSSGGIFEISSTGPDAAKGSSTVTTPSIFGGGTISTPTSNIFGGSTSIQPILGQADSQLTSTTTTGIFSNSVPKTSSFGQPSTLASASQAFSNSVSETTAIFGLLSPNSNKTDNSFVTSSTTPTTSANIFSTPKSIFGDSKSAGNVFGDANKASVFGGQSGSIFGTTSSNVFGQTSNSNSNSVFGQTICSPFGGNASGEGGGFGSKPIFGQSLFGQTTNNNASVFGGSPNSSIFGGSSTSQTSPGNAFQSGTTGTFGATSSGPFSSVQDSVAKTGFSAGNTPPVFGGGPSIAPAFGAAPTFSGSATFGSQPTFGSFPQGQQCSTTFETFANQNTMGFGNLAQQSQNQGFGGFGSSPGFENKNPAGFRGSSFSSWRSK</sequence>
<evidence type="ECO:0000313" key="3">
    <source>
        <dbReference type="EnsemblMetazoa" id="PHUM479060-PA"/>
    </source>
</evidence>
<keyword evidence="4" id="KW-1185">Reference proteome</keyword>
<dbReference type="GO" id="GO:0006405">
    <property type="term" value="P:RNA export from nucleus"/>
    <property type="evidence" value="ECO:0007669"/>
    <property type="project" value="TreeGrafter"/>
</dbReference>
<dbReference type="SUPFAM" id="SSF117289">
    <property type="entry name" value="Nucleoporin domain"/>
    <property type="match status" value="1"/>
</dbReference>
<evidence type="ECO:0000313" key="4">
    <source>
        <dbReference type="Proteomes" id="UP000009046"/>
    </source>
</evidence>
<dbReference type="OMA" id="WLSTFQF"/>
<dbReference type="GO" id="GO:0017056">
    <property type="term" value="F:structural constituent of nuclear pore"/>
    <property type="evidence" value="ECO:0007669"/>
    <property type="project" value="TreeGrafter"/>
</dbReference>
<dbReference type="Gene3D" id="2.130.10.10">
    <property type="entry name" value="YVTN repeat-like/Quinoprotein amine dehydrogenase"/>
    <property type="match status" value="1"/>
</dbReference>
<feature type="compositionally biased region" description="Low complexity" evidence="1">
    <location>
        <begin position="1854"/>
        <end position="1866"/>
    </location>
</feature>
<feature type="region of interest" description="Disordered" evidence="1">
    <location>
        <begin position="598"/>
        <end position="618"/>
    </location>
</feature>
<dbReference type="InParanoid" id="E0VWE4"/>
<dbReference type="STRING" id="121224.E0VWE4"/>
<dbReference type="EnsemblMetazoa" id="PHUM479060-RA">
    <property type="protein sequence ID" value="PHUM479060-PA"/>
    <property type="gene ID" value="PHUM479060"/>
</dbReference>
<dbReference type="InterPro" id="IPR015943">
    <property type="entry name" value="WD40/YVTN_repeat-like_dom_sf"/>
</dbReference>
<dbReference type="eggNOG" id="KOG3630">
    <property type="taxonomic scope" value="Eukaryota"/>
</dbReference>
<feature type="compositionally biased region" description="Polar residues" evidence="1">
    <location>
        <begin position="1722"/>
        <end position="1738"/>
    </location>
</feature>
<organism>
    <name type="scientific">Pediculus humanus subsp. corporis</name>
    <name type="common">Body louse</name>
    <dbReference type="NCBI Taxonomy" id="121224"/>
    <lineage>
        <taxon>Eukaryota</taxon>
        <taxon>Metazoa</taxon>
        <taxon>Ecdysozoa</taxon>
        <taxon>Arthropoda</taxon>
        <taxon>Hexapoda</taxon>
        <taxon>Insecta</taxon>
        <taxon>Pterygota</taxon>
        <taxon>Neoptera</taxon>
        <taxon>Paraneoptera</taxon>
        <taxon>Psocodea</taxon>
        <taxon>Troctomorpha</taxon>
        <taxon>Phthiraptera</taxon>
        <taxon>Anoplura</taxon>
        <taxon>Pediculidae</taxon>
        <taxon>Pediculus</taxon>
    </lineage>
</organism>
<feature type="region of interest" description="Disordered" evidence="1">
    <location>
        <begin position="497"/>
        <end position="550"/>
    </location>
</feature>
<dbReference type="KEGG" id="phu:Phum_PHUM479060"/>
<feature type="region of interest" description="Disordered" evidence="1">
    <location>
        <begin position="1832"/>
        <end position="1866"/>
    </location>
</feature>
<dbReference type="GeneID" id="8239431"/>
<feature type="compositionally biased region" description="Low complexity" evidence="1">
    <location>
        <begin position="497"/>
        <end position="530"/>
    </location>
</feature>
<dbReference type="RefSeq" id="XP_002430433.1">
    <property type="nucleotide sequence ID" value="XM_002430388.1"/>
</dbReference>
<name>E0VWE4_PEDHC</name>
<evidence type="ECO:0000256" key="1">
    <source>
        <dbReference type="SAM" id="MobiDB-lite"/>
    </source>
</evidence>
<dbReference type="GO" id="GO:0008139">
    <property type="term" value="F:nuclear localization sequence binding"/>
    <property type="evidence" value="ECO:0007669"/>
    <property type="project" value="TreeGrafter"/>
</dbReference>
<reference evidence="3" key="3">
    <citation type="submission" date="2020-05" db="UniProtKB">
        <authorList>
            <consortium name="EnsemblMetazoa"/>
        </authorList>
    </citation>
    <scope>IDENTIFICATION</scope>
    <source>
        <strain evidence="3">USDA</strain>
    </source>
</reference>
<dbReference type="EMBL" id="AAZO01005801">
    <property type="status" value="NOT_ANNOTATED_CDS"/>
    <property type="molecule type" value="Genomic_DNA"/>
</dbReference>
<dbReference type="GO" id="GO:0006606">
    <property type="term" value="P:protein import into nucleus"/>
    <property type="evidence" value="ECO:0007669"/>
    <property type="project" value="TreeGrafter"/>
</dbReference>
<dbReference type="CTD" id="8239431"/>